<keyword evidence="4" id="KW-0812">Transmembrane</keyword>
<dbReference type="GO" id="GO:0043565">
    <property type="term" value="F:sequence-specific DNA binding"/>
    <property type="evidence" value="ECO:0007669"/>
    <property type="project" value="InterPro"/>
</dbReference>
<dbReference type="Gene3D" id="3.30.450.20">
    <property type="entry name" value="PAS domain"/>
    <property type="match status" value="1"/>
</dbReference>
<evidence type="ECO:0000256" key="3">
    <source>
        <dbReference type="ARBA" id="ARBA00023163"/>
    </source>
</evidence>
<dbReference type="PRINTS" id="PR00032">
    <property type="entry name" value="HTHARAC"/>
</dbReference>
<dbReference type="InterPro" id="IPR020449">
    <property type="entry name" value="Tscrpt_reg_AraC-type_HTH"/>
</dbReference>
<dbReference type="AlphaFoldDB" id="A0A927CC10"/>
<dbReference type="GO" id="GO:0003700">
    <property type="term" value="F:DNA-binding transcription factor activity"/>
    <property type="evidence" value="ECO:0007669"/>
    <property type="project" value="InterPro"/>
</dbReference>
<dbReference type="Pfam" id="PF12833">
    <property type="entry name" value="HTH_18"/>
    <property type="match status" value="1"/>
</dbReference>
<dbReference type="InterPro" id="IPR009057">
    <property type="entry name" value="Homeodomain-like_sf"/>
</dbReference>
<protein>
    <submittedName>
        <fullName evidence="6">AraC family transcriptional regulator</fullName>
    </submittedName>
</protein>
<comment type="caution">
    <text evidence="6">The sequence shown here is derived from an EMBL/GenBank/DDBJ whole genome shotgun (WGS) entry which is preliminary data.</text>
</comment>
<keyword evidence="7" id="KW-1185">Reference proteome</keyword>
<dbReference type="PROSITE" id="PS00041">
    <property type="entry name" value="HTH_ARAC_FAMILY_1"/>
    <property type="match status" value="1"/>
</dbReference>
<keyword evidence="1" id="KW-0805">Transcription regulation</keyword>
<evidence type="ECO:0000313" key="7">
    <source>
        <dbReference type="Proteomes" id="UP000639396"/>
    </source>
</evidence>
<evidence type="ECO:0000259" key="5">
    <source>
        <dbReference type="PROSITE" id="PS01124"/>
    </source>
</evidence>
<accession>A0A927CC10</accession>
<feature type="transmembrane region" description="Helical" evidence="4">
    <location>
        <begin position="296"/>
        <end position="317"/>
    </location>
</feature>
<dbReference type="InterPro" id="IPR018060">
    <property type="entry name" value="HTH_AraC"/>
</dbReference>
<keyword evidence="4" id="KW-0472">Membrane</keyword>
<dbReference type="Proteomes" id="UP000639396">
    <property type="component" value="Unassembled WGS sequence"/>
</dbReference>
<organism evidence="6 7">
    <name type="scientific">Paenibacillus oceani</name>
    <dbReference type="NCBI Taxonomy" id="2772510"/>
    <lineage>
        <taxon>Bacteria</taxon>
        <taxon>Bacillati</taxon>
        <taxon>Bacillota</taxon>
        <taxon>Bacilli</taxon>
        <taxon>Bacillales</taxon>
        <taxon>Paenibacillaceae</taxon>
        <taxon>Paenibacillus</taxon>
    </lineage>
</organism>
<dbReference type="EMBL" id="JACXJA010000017">
    <property type="protein sequence ID" value="MBD2863216.1"/>
    <property type="molecule type" value="Genomic_DNA"/>
</dbReference>
<dbReference type="Gene3D" id="1.10.10.60">
    <property type="entry name" value="Homeodomain-like"/>
    <property type="match status" value="2"/>
</dbReference>
<evidence type="ECO:0000256" key="2">
    <source>
        <dbReference type="ARBA" id="ARBA00023125"/>
    </source>
</evidence>
<sequence length="766" mass="87429">MSGKQSGKFAKVTFTFQRKLLLYSLFVSIIPVLIVGLLSSYIASRSIQSEVDQNHKYMLNQMQVQLNQFMKSLQTSSIYIATNLAVEKSVRDGPGIDNLSASLEMNETIRRIRSTSPVEYSNVSLIYKRFNNFIYSNQYSSEQTSMFRLPTILDKMNPLENESIFVPANTFDDQPDLLLFRPVPIQSNYNEGVLVLHVKPENILEFVGSVEHGYGSRVLVADERNRIVISSKHGEMGKPLSEVVRYEGRSGGKEPADQVEIEGTRYKIQTSTQNNWTYIAISPMKQLTAQSDRIRLTTLIVVGVVVLLWATVAAVGSKRMYSPIQRMSERFVPRNRHDRDRGDGLAVIGAFIEQLSDTNRQLSYKLSEQSPYLKQGLFQQLLRGEMSERELAIAAGHANLKLEGDSVFVCVAEADDIPEFHQTYREKDRALIHYALLKMMEETFQGVPFCSGFTPKTGQVVLLVGMHSSDAEAMVLLKQRADETRRHVREYFRFAISVAVASPLTAFTEIGRGYDEAVALLSHRFILGEDITISAEQADERLMRLSRETGEIQKKIVHHVLHGNLDDSRRLLTRLIAELPKSQMNPETAKGLFSYMLGELDYMLQQTGIDLQQSEGIDFYRKLHELRSLPELERWLIDDLFPAVKQQMLKEAVSKQTKTVREVMEYVRQYMDEEMTLQKAADHFQLSVSYLSKIFKDESGVNFSEFVLELRMGKAREWLEHSDMPIKEIAAKIGYASVQNFNRIFKQWSGIPPGEYRKERRHATGS</sequence>
<feature type="domain" description="HTH araC/xylS-type" evidence="5">
    <location>
        <begin position="661"/>
        <end position="759"/>
    </location>
</feature>
<dbReference type="SUPFAM" id="SSF46689">
    <property type="entry name" value="Homeodomain-like"/>
    <property type="match status" value="2"/>
</dbReference>
<dbReference type="PANTHER" id="PTHR43280:SF28">
    <property type="entry name" value="HTH-TYPE TRANSCRIPTIONAL ACTIVATOR RHAS"/>
    <property type="match status" value="1"/>
</dbReference>
<evidence type="ECO:0000256" key="4">
    <source>
        <dbReference type="SAM" id="Phobius"/>
    </source>
</evidence>
<keyword evidence="2" id="KW-0238">DNA-binding</keyword>
<dbReference type="SMART" id="SM00342">
    <property type="entry name" value="HTH_ARAC"/>
    <property type="match status" value="1"/>
</dbReference>
<dbReference type="InterPro" id="IPR041522">
    <property type="entry name" value="CdaR_GGDEF"/>
</dbReference>
<keyword evidence="3" id="KW-0804">Transcription</keyword>
<proteinExistence type="predicted"/>
<name>A0A927CC10_9BACL</name>
<evidence type="ECO:0000256" key="1">
    <source>
        <dbReference type="ARBA" id="ARBA00023015"/>
    </source>
</evidence>
<feature type="transmembrane region" description="Helical" evidence="4">
    <location>
        <begin position="20"/>
        <end position="43"/>
    </location>
</feature>
<dbReference type="PROSITE" id="PS01124">
    <property type="entry name" value="HTH_ARAC_FAMILY_2"/>
    <property type="match status" value="1"/>
</dbReference>
<gene>
    <name evidence="6" type="ORF">IDH45_14580</name>
</gene>
<dbReference type="Pfam" id="PF17853">
    <property type="entry name" value="GGDEF_2"/>
    <property type="match status" value="1"/>
</dbReference>
<dbReference type="InterPro" id="IPR018062">
    <property type="entry name" value="HTH_AraC-typ_CS"/>
</dbReference>
<dbReference type="RefSeq" id="WP_190928804.1">
    <property type="nucleotide sequence ID" value="NZ_JACXJA010000017.1"/>
</dbReference>
<reference evidence="6" key="1">
    <citation type="submission" date="2020-09" db="EMBL/GenBank/DDBJ databases">
        <title>A novel bacterium of genus Paenibacillus, isolated from South China Sea.</title>
        <authorList>
            <person name="Huang H."/>
            <person name="Mo K."/>
            <person name="Hu Y."/>
        </authorList>
    </citation>
    <scope>NUCLEOTIDE SEQUENCE</scope>
    <source>
        <strain evidence="6">IB182363</strain>
    </source>
</reference>
<evidence type="ECO:0000313" key="6">
    <source>
        <dbReference type="EMBL" id="MBD2863216.1"/>
    </source>
</evidence>
<keyword evidence="4" id="KW-1133">Transmembrane helix</keyword>
<dbReference type="PANTHER" id="PTHR43280">
    <property type="entry name" value="ARAC-FAMILY TRANSCRIPTIONAL REGULATOR"/>
    <property type="match status" value="1"/>
</dbReference>